<dbReference type="SUPFAM" id="SSF51679">
    <property type="entry name" value="Bacterial luciferase-like"/>
    <property type="match status" value="1"/>
</dbReference>
<dbReference type="PIRSF" id="PIRSF000337">
    <property type="entry name" value="NTA_MOA"/>
    <property type="match status" value="1"/>
</dbReference>
<protein>
    <submittedName>
        <fullName evidence="8">Nitrilotriacetate monooxygenase component A</fullName>
        <ecNumber evidence="8">1.14.14.10</ecNumber>
    </submittedName>
</protein>
<dbReference type="PANTHER" id="PTHR30011:SF16">
    <property type="entry name" value="C2H2 FINGER DOMAIN TRANSCRIPTION FACTOR (EUROFUNG)-RELATED"/>
    <property type="match status" value="1"/>
</dbReference>
<feature type="binding site" evidence="6">
    <location>
        <position position="58"/>
    </location>
    <ligand>
        <name>FMN</name>
        <dbReference type="ChEBI" id="CHEBI:58210"/>
    </ligand>
</feature>
<dbReference type="GO" id="GO:0018529">
    <property type="term" value="F:nitrilotriacetate monooxygenase activity"/>
    <property type="evidence" value="ECO:0007669"/>
    <property type="project" value="UniProtKB-EC"/>
</dbReference>
<evidence type="ECO:0000256" key="5">
    <source>
        <dbReference type="ARBA" id="ARBA00033748"/>
    </source>
</evidence>
<accession>A0A0F0L9G1</accession>
<comment type="similarity">
    <text evidence="5">Belongs to the NtaA/SnaA/DszA monooxygenase family.</text>
</comment>
<evidence type="ECO:0000259" key="7">
    <source>
        <dbReference type="Pfam" id="PF00296"/>
    </source>
</evidence>
<dbReference type="AlphaFoldDB" id="A0A0F0L9G1"/>
<dbReference type="PATRIC" id="fig|82380.11.peg.1438"/>
<dbReference type="InterPro" id="IPR016215">
    <property type="entry name" value="NTA_MOA"/>
</dbReference>
<dbReference type="Pfam" id="PF00296">
    <property type="entry name" value="Bac_luciferase"/>
    <property type="match status" value="1"/>
</dbReference>
<name>A0A0F0L9G1_9MICO</name>
<evidence type="ECO:0000256" key="6">
    <source>
        <dbReference type="PIRSR" id="PIRSR000337-1"/>
    </source>
</evidence>
<evidence type="ECO:0000256" key="3">
    <source>
        <dbReference type="ARBA" id="ARBA00023002"/>
    </source>
</evidence>
<evidence type="ECO:0000313" key="8">
    <source>
        <dbReference type="EMBL" id="KJL29832.1"/>
    </source>
</evidence>
<feature type="domain" description="Luciferase-like" evidence="7">
    <location>
        <begin position="25"/>
        <end position="305"/>
    </location>
</feature>
<feature type="binding site" evidence="6">
    <location>
        <position position="102"/>
    </location>
    <ligand>
        <name>FMN</name>
        <dbReference type="ChEBI" id="CHEBI:58210"/>
    </ligand>
</feature>
<keyword evidence="2 6" id="KW-0288">FMN</keyword>
<keyword evidence="3 8" id="KW-0560">Oxidoreductase</keyword>
<dbReference type="EMBL" id="JYIW01000022">
    <property type="protein sequence ID" value="KJL29832.1"/>
    <property type="molecule type" value="Genomic_DNA"/>
</dbReference>
<keyword evidence="1 6" id="KW-0285">Flavoprotein</keyword>
<dbReference type="InterPro" id="IPR051260">
    <property type="entry name" value="Diverse_substr_monoxygenases"/>
</dbReference>
<evidence type="ECO:0000313" key="9">
    <source>
        <dbReference type="Proteomes" id="UP000033640"/>
    </source>
</evidence>
<dbReference type="RefSeq" id="WP_045278789.1">
    <property type="nucleotide sequence ID" value="NZ_JYIW01000022.1"/>
</dbReference>
<evidence type="ECO:0000256" key="1">
    <source>
        <dbReference type="ARBA" id="ARBA00022630"/>
    </source>
</evidence>
<keyword evidence="4 8" id="KW-0503">Monooxygenase</keyword>
<comment type="caution">
    <text evidence="8">The sequence shown here is derived from an EMBL/GenBank/DDBJ whole genome shotgun (WGS) entry which is preliminary data.</text>
</comment>
<evidence type="ECO:0000256" key="4">
    <source>
        <dbReference type="ARBA" id="ARBA00023033"/>
    </source>
</evidence>
<gene>
    <name evidence="8" type="primary">ntaA_4</name>
    <name evidence="8" type="ORF">RS83_01402</name>
</gene>
<sequence>MTDTDRLHLGVALEGAGWHPSAWREESSRPKDLFTPQYWVDVVQQAEAAGIDFATIEDSFAVQSGRPFGPDERTDEVRGRLDALLIASRVAPVTRRIGLIPTVTTTHTEPFHISKAVATLDHASLGRAGWQPKVSGRSDEARHFGRRDVPAFDDLQDPRVQEAISTLFAEADDVVEVVRRLWDSWQDDAEIRDAATDRFLDADKVHTIDFDGRWFGVRGPSITPRPPQGQPVVAALAHAEVPYRFAAASADLVFITPLRIEDAAGILTEVRAAETAVGREGEPLQVYADIVVFLDGTGETGTARLERLDGLARQLHSDARIFAGSASALADEIAALGELGYAGVRLRPGVVTDDLPRIADDLVPELRRRGLLADSDADSLRGVLGLPTTVPNRYAPALAG</sequence>
<dbReference type="Proteomes" id="UP000033640">
    <property type="component" value="Unassembled WGS sequence"/>
</dbReference>
<dbReference type="EC" id="1.14.14.10" evidence="8"/>
<dbReference type="PANTHER" id="PTHR30011">
    <property type="entry name" value="ALKANESULFONATE MONOOXYGENASE-RELATED"/>
    <property type="match status" value="1"/>
</dbReference>
<dbReference type="OrthoDB" id="3265338at2"/>
<proteinExistence type="inferred from homology"/>
<dbReference type="Gene3D" id="3.20.20.30">
    <property type="entry name" value="Luciferase-like domain"/>
    <property type="match status" value="1"/>
</dbReference>
<reference evidence="8 9" key="1">
    <citation type="submission" date="2015-02" db="EMBL/GenBank/DDBJ databases">
        <title>Draft genome sequences of ten Microbacterium spp. with emphasis on heavy metal contaminated environments.</title>
        <authorList>
            <person name="Corretto E."/>
        </authorList>
    </citation>
    <scope>NUCLEOTIDE SEQUENCE [LARGE SCALE GENOMIC DNA]</scope>
    <source>
        <strain evidence="8 9">BEL4b</strain>
    </source>
</reference>
<dbReference type="InterPro" id="IPR011251">
    <property type="entry name" value="Luciferase-like_dom"/>
</dbReference>
<dbReference type="InterPro" id="IPR036661">
    <property type="entry name" value="Luciferase-like_sf"/>
</dbReference>
<evidence type="ECO:0000256" key="2">
    <source>
        <dbReference type="ARBA" id="ARBA00022643"/>
    </source>
</evidence>
<organism evidence="8 9">
    <name type="scientific">Microbacterium oxydans</name>
    <dbReference type="NCBI Taxonomy" id="82380"/>
    <lineage>
        <taxon>Bacteria</taxon>
        <taxon>Bacillati</taxon>
        <taxon>Actinomycetota</taxon>
        <taxon>Actinomycetes</taxon>
        <taxon>Micrococcales</taxon>
        <taxon>Microbacteriaceae</taxon>
        <taxon>Microbacterium</taxon>
    </lineage>
</organism>